<dbReference type="Gene3D" id="3.40.80.10">
    <property type="entry name" value="Peptidoglycan recognition protein-like"/>
    <property type="match status" value="1"/>
</dbReference>
<dbReference type="InterPro" id="IPR036779">
    <property type="entry name" value="LysM_dom_sf"/>
</dbReference>
<comment type="caution">
    <text evidence="5">The sequence shown here is derived from an EMBL/GenBank/DDBJ whole genome shotgun (WGS) entry which is preliminary data.</text>
</comment>
<feature type="region of interest" description="Disordered" evidence="3">
    <location>
        <begin position="223"/>
        <end position="245"/>
    </location>
</feature>
<dbReference type="Pfam" id="PF01471">
    <property type="entry name" value="PG_binding_1"/>
    <property type="match status" value="1"/>
</dbReference>
<evidence type="ECO:0000256" key="2">
    <source>
        <dbReference type="ARBA" id="ARBA00032390"/>
    </source>
</evidence>
<dbReference type="InterPro" id="IPR018392">
    <property type="entry name" value="LysM"/>
</dbReference>
<organism evidence="5 6">
    <name type="scientific">Virgibacillus subterraneus</name>
    <dbReference type="NCBI Taxonomy" id="621109"/>
    <lineage>
        <taxon>Bacteria</taxon>
        <taxon>Bacillati</taxon>
        <taxon>Bacillota</taxon>
        <taxon>Bacilli</taxon>
        <taxon>Bacillales</taxon>
        <taxon>Bacillaceae</taxon>
        <taxon>Virgibacillus</taxon>
    </lineage>
</organism>
<dbReference type="SMART" id="SM00644">
    <property type="entry name" value="Ami_2"/>
    <property type="match status" value="1"/>
</dbReference>
<dbReference type="SUPFAM" id="SSF54106">
    <property type="entry name" value="LysM domain"/>
    <property type="match status" value="1"/>
</dbReference>
<dbReference type="InterPro" id="IPR036365">
    <property type="entry name" value="PGBD-like_sf"/>
</dbReference>
<keyword evidence="6" id="KW-1185">Reference proteome</keyword>
<dbReference type="Pfam" id="PF01476">
    <property type="entry name" value="LysM"/>
    <property type="match status" value="1"/>
</dbReference>
<dbReference type="InterPro" id="IPR036366">
    <property type="entry name" value="PGBDSf"/>
</dbReference>
<dbReference type="CDD" id="cd06583">
    <property type="entry name" value="PGRP"/>
    <property type="match status" value="1"/>
</dbReference>
<feature type="domain" description="LysM" evidence="4">
    <location>
        <begin position="179"/>
        <end position="224"/>
    </location>
</feature>
<evidence type="ECO:0000259" key="4">
    <source>
        <dbReference type="PROSITE" id="PS51782"/>
    </source>
</evidence>
<dbReference type="EMBL" id="FOEH01000002">
    <property type="protein sequence ID" value="SEQ24148.1"/>
    <property type="molecule type" value="Genomic_DNA"/>
</dbReference>
<evidence type="ECO:0000256" key="3">
    <source>
        <dbReference type="SAM" id="MobiDB-lite"/>
    </source>
</evidence>
<sequence length="320" mass="35374">MTFIFESLPQLIDKREGLPENGEYVDYGVSSKTIRAWHHSLTRKHLGGSDAEGFASYHVNNLGWPGIGYHFVIEPKNVINGRARIVWCHDPGKRSYHVGDSNTKSLGICVAGDYRYDDLDDATKASIDELHQALVDDGIGNTDKAHNELPGYGWKPCCVFDYNKAVHFLDGKQPEVLPGTYTIQEGDTFWGIANGLKEVSADDLIKANPDVDPKRLQVGQKISLGAAKKPNPEEPKQSSKLPNTVYRANKPYPHGSGVRAVQEALASIYFYPEKGAKNNGVDGYYGPNTADAVRRFQSMYGLKQDGVYGPNTRAKLLEVM</sequence>
<dbReference type="PROSITE" id="PS51782">
    <property type="entry name" value="LYSM"/>
    <property type="match status" value="1"/>
</dbReference>
<dbReference type="InterPro" id="IPR002477">
    <property type="entry name" value="Peptidoglycan-bd-like"/>
</dbReference>
<accession>A0A1H9EGJ2</accession>
<reference evidence="5 6" key="1">
    <citation type="submission" date="2016-10" db="EMBL/GenBank/DDBJ databases">
        <authorList>
            <person name="Varghese N."/>
            <person name="Submissions S."/>
        </authorList>
    </citation>
    <scope>NUCLEOTIDE SEQUENCE [LARGE SCALE GENOMIC DNA]</scope>
    <source>
        <strain evidence="5 6">CGMCC 1.7734</strain>
    </source>
</reference>
<protein>
    <recommendedName>
        <fullName evidence="2">Autolysin</fullName>
    </recommendedName>
    <alternativeName>
        <fullName evidence="1">Cell wall hydrolase</fullName>
    </alternativeName>
</protein>
<dbReference type="Gene3D" id="1.10.101.10">
    <property type="entry name" value="PGBD-like superfamily/PGBD"/>
    <property type="match status" value="1"/>
</dbReference>
<dbReference type="SMART" id="SM00257">
    <property type="entry name" value="LysM"/>
    <property type="match status" value="1"/>
</dbReference>
<dbReference type="Pfam" id="PF01510">
    <property type="entry name" value="Amidase_2"/>
    <property type="match status" value="1"/>
</dbReference>
<dbReference type="InterPro" id="IPR036505">
    <property type="entry name" value="Amidase/PGRP_sf"/>
</dbReference>
<evidence type="ECO:0000313" key="6">
    <source>
        <dbReference type="Proteomes" id="UP000198733"/>
    </source>
</evidence>
<evidence type="ECO:0000256" key="1">
    <source>
        <dbReference type="ARBA" id="ARBA00030881"/>
    </source>
</evidence>
<dbReference type="CDD" id="cd00118">
    <property type="entry name" value="LysM"/>
    <property type="match status" value="1"/>
</dbReference>
<dbReference type="Proteomes" id="UP000198733">
    <property type="component" value="Unassembled WGS sequence"/>
</dbReference>
<name>A0A1H9EGJ2_9BACI</name>
<proteinExistence type="predicted"/>
<dbReference type="SUPFAM" id="SSF47090">
    <property type="entry name" value="PGBD-like"/>
    <property type="match status" value="1"/>
</dbReference>
<evidence type="ECO:0000313" key="5">
    <source>
        <dbReference type="EMBL" id="SEQ24148.1"/>
    </source>
</evidence>
<dbReference type="Gene3D" id="3.10.350.10">
    <property type="entry name" value="LysM domain"/>
    <property type="match status" value="1"/>
</dbReference>
<dbReference type="SUPFAM" id="SSF55846">
    <property type="entry name" value="N-acetylmuramoyl-L-alanine amidase-like"/>
    <property type="match status" value="1"/>
</dbReference>
<dbReference type="RefSeq" id="WP_175476757.1">
    <property type="nucleotide sequence ID" value="NZ_FOEH01000002.1"/>
</dbReference>
<gene>
    <name evidence="5" type="ORF">SAMN05216232_2004</name>
</gene>
<dbReference type="InterPro" id="IPR002502">
    <property type="entry name" value="Amidase_domain"/>
</dbReference>